<keyword evidence="3" id="KW-1185">Reference proteome</keyword>
<dbReference type="HOGENOM" id="CLU_332497_0_0_1"/>
<name>Q22MQ9_TETTS</name>
<dbReference type="RefSeq" id="XP_976961.1">
    <property type="nucleotide sequence ID" value="XM_971868.1"/>
</dbReference>
<evidence type="ECO:0000313" key="3">
    <source>
        <dbReference type="Proteomes" id="UP000009168"/>
    </source>
</evidence>
<evidence type="ECO:0000256" key="1">
    <source>
        <dbReference type="SAM" id="MobiDB-lite"/>
    </source>
</evidence>
<organism evidence="2 3">
    <name type="scientific">Tetrahymena thermophila (strain SB210)</name>
    <dbReference type="NCBI Taxonomy" id="312017"/>
    <lineage>
        <taxon>Eukaryota</taxon>
        <taxon>Sar</taxon>
        <taxon>Alveolata</taxon>
        <taxon>Ciliophora</taxon>
        <taxon>Intramacronucleata</taxon>
        <taxon>Oligohymenophorea</taxon>
        <taxon>Hymenostomatida</taxon>
        <taxon>Tetrahymenina</taxon>
        <taxon>Tetrahymenidae</taxon>
        <taxon>Tetrahymena</taxon>
    </lineage>
</organism>
<proteinExistence type="predicted"/>
<dbReference type="GeneID" id="7828691"/>
<protein>
    <submittedName>
        <fullName evidence="2">Uncharacterized protein</fullName>
    </submittedName>
</protein>
<dbReference type="Proteomes" id="UP000009168">
    <property type="component" value="Unassembled WGS sequence"/>
</dbReference>
<dbReference type="InParanoid" id="Q22MQ9"/>
<reference evidence="3" key="1">
    <citation type="journal article" date="2006" name="PLoS Biol.">
        <title>Macronuclear genome sequence of the ciliate Tetrahymena thermophila, a model eukaryote.</title>
        <authorList>
            <person name="Eisen J.A."/>
            <person name="Coyne R.S."/>
            <person name="Wu M."/>
            <person name="Wu D."/>
            <person name="Thiagarajan M."/>
            <person name="Wortman J.R."/>
            <person name="Badger J.H."/>
            <person name="Ren Q."/>
            <person name="Amedeo P."/>
            <person name="Jones K.M."/>
            <person name="Tallon L.J."/>
            <person name="Delcher A.L."/>
            <person name="Salzberg S.L."/>
            <person name="Silva J.C."/>
            <person name="Haas B.J."/>
            <person name="Majoros W.H."/>
            <person name="Farzad M."/>
            <person name="Carlton J.M."/>
            <person name="Smith R.K. Jr."/>
            <person name="Garg J."/>
            <person name="Pearlman R.E."/>
            <person name="Karrer K.M."/>
            <person name="Sun L."/>
            <person name="Manning G."/>
            <person name="Elde N.C."/>
            <person name="Turkewitz A.P."/>
            <person name="Asai D.J."/>
            <person name="Wilkes D.E."/>
            <person name="Wang Y."/>
            <person name="Cai H."/>
            <person name="Collins K."/>
            <person name="Stewart B.A."/>
            <person name="Lee S.R."/>
            <person name="Wilamowska K."/>
            <person name="Weinberg Z."/>
            <person name="Ruzzo W.L."/>
            <person name="Wloga D."/>
            <person name="Gaertig J."/>
            <person name="Frankel J."/>
            <person name="Tsao C.-C."/>
            <person name="Gorovsky M.A."/>
            <person name="Keeling P.J."/>
            <person name="Waller R.F."/>
            <person name="Patron N.J."/>
            <person name="Cherry J.M."/>
            <person name="Stover N.A."/>
            <person name="Krieger C.J."/>
            <person name="del Toro C."/>
            <person name="Ryder H.F."/>
            <person name="Williamson S.C."/>
            <person name="Barbeau R.A."/>
            <person name="Hamilton E.P."/>
            <person name="Orias E."/>
        </authorList>
    </citation>
    <scope>NUCLEOTIDE SEQUENCE [LARGE SCALE GENOMIC DNA]</scope>
    <source>
        <strain evidence="3">SB210</strain>
    </source>
</reference>
<dbReference type="AlphaFoldDB" id="Q22MQ9"/>
<dbReference type="KEGG" id="tet:TTHERM_00031630"/>
<gene>
    <name evidence="2" type="ORF">TTHERM_00031630</name>
</gene>
<sequence length="861" mass="101469">MDQQFQTKGNSLKISTLFTKINQHRLKGLQDNNLDIHKMNQKIDRQTIISQQLNKTDLLKFKLESFSEDKINSSFGILKQIKNINTQGRYQQNKQDSQNNIQQEVDQHNSLKAKQDSTKKLTLYEHQKIAIGPKQQSIQNDKQENYGNSKFIIKQESQKKFKTQQDLLQKNENVQGDQLVYSIDRGFSLKAFKNKFEFQKNRKPQNQNDRGLSLQNERPQLNKILQVKISQSPSGQQNIENQFKSVEQTKLAITQPKQCANNNNIFNKPQSLLSTIYFNQNPYQLNHKSSFLDSSKVSTKNSTQVQINVNGNDKQMLNQRISRKNLTDYHNQNYRDLSQQQENLSLYLLYREQQEEQDKKLRELSNQKSFRNSQVVLNKYSNKDLQDEEQEILESNISKRLHQASQSQKIKNQIVIYEHDKPIFKKKNLLNNTLCNSNTEEDQNGLSYCDFQIQNSRNKSVDQLKNQRSRSLQTIKINKNNKSIQIGEEQFLQDDFEDIKQQEKQSSLQRINKSIDENDDDDEEEEILYPSSQAKIQQKKTTQNATMQTTFTEQIPEIVARELDQINKNNQIQNTQNVNNNIIPIRKKERLISYLSVNHKNFLSSTSYYIQKYEYDQNNNQKFIRNLKNSKSQKQYDEQDKNYKLKNYSSTKCLTQDYREVNNCEQDFIQGQELIQMPITLHTSKEEFLSQLNKKIQKVQFYLNMIEKRKIQDFNNLQQKQAVGDFQNSTDEQTQTIQPQNYQIGKRLVFQIESEDVLKKIKESNNPQLYELLKSYQVNGCLFPIYNNRELEQISLCPLADQVQSQKTFNKFNNSKIKIICNIILKKQRNKTSHHYDINNILQQSSNAYKSQLLSQSLLNK</sequence>
<feature type="region of interest" description="Disordered" evidence="1">
    <location>
        <begin position="504"/>
        <end position="524"/>
    </location>
</feature>
<evidence type="ECO:0000313" key="2">
    <source>
        <dbReference type="EMBL" id="EAR86613.1"/>
    </source>
</evidence>
<accession>Q22MQ9</accession>
<dbReference type="EMBL" id="GG662720">
    <property type="protein sequence ID" value="EAR86613.1"/>
    <property type="molecule type" value="Genomic_DNA"/>
</dbReference>